<evidence type="ECO:0000256" key="1">
    <source>
        <dbReference type="SAM" id="Coils"/>
    </source>
</evidence>
<sequence>MSANTQSTGPQRTARQSLDRAADIARRYGKTQSADLAQSLVGARFRTGSVVVVGEIKRGKSSLVNALVGKRGLLPVDVLTSTSAPIRVALAAPGEGSATPRVEVVRGEERLEVSPEQLGDYVTIDGISGGGTGSDDNDLVSAAEVQLENADLAGMTVVDTPGVGGLDEYAVRAAFNEAHEAGVLLMVCDASTPITKPEMEILDAARARVGAVVVAVTKTDKNVRRWKAIVEDDRRLIRENLGADVPVVGVSSLRALDAIDEADPARRAEIERRSGITELRAQLKGVLKDPETMGMISGLDSIAATLAGIRKEIDQDLELVAQPNESVDKLEAEYRELENLKEHAAEWEQLLARDIQLMRNRITEDLDSQVEQLRNNWTHRINNDGMRVLRSKPQVFTSQIEAELTETMRVTLARQFDGLQERAVQLFPNQPDTVHAVTQAAVLSIAPEDVTGRDVEKKTKDIFDPSMVSVGVIGSTMLAVIIPFAPLAGAMWVGVHMGFRALRNGKTHLIQWLREITQTTRSTTVRMLDTMITAARTEMVLRYRAQLRQRTKTVQEHITQARNAARESESERKQKVTRLQKNHAIVSATIEELSQHAARLRAGGRDNITAQGGAAHGRG</sequence>
<keyword evidence="1" id="KW-0175">Coiled coil</keyword>
<evidence type="ECO:0000313" key="5">
    <source>
        <dbReference type="Proteomes" id="UP000658613"/>
    </source>
</evidence>
<dbReference type="Gene3D" id="3.40.50.300">
    <property type="entry name" value="P-loop containing nucleotide triphosphate hydrolases"/>
    <property type="match status" value="1"/>
</dbReference>
<dbReference type="PANTHER" id="PTHR43681:SF1">
    <property type="entry name" value="SARCALUMENIN"/>
    <property type="match status" value="1"/>
</dbReference>
<dbReference type="Proteomes" id="UP000658613">
    <property type="component" value="Unassembled WGS sequence"/>
</dbReference>
<keyword evidence="4" id="KW-0132">Cell division</keyword>
<dbReference type="Pfam" id="PF00350">
    <property type="entry name" value="Dynamin_N"/>
    <property type="match status" value="1"/>
</dbReference>
<reference evidence="4" key="1">
    <citation type="submission" date="2020-11" db="EMBL/GenBank/DDBJ databases">
        <title>Sequencing the genomes of 1000 actinobacteria strains.</title>
        <authorList>
            <person name="Klenk H.-P."/>
        </authorList>
    </citation>
    <scope>NUCLEOTIDE SEQUENCE</scope>
    <source>
        <strain evidence="4">DSM 45632</strain>
    </source>
</reference>
<accession>A0A931DV85</accession>
<keyword evidence="2" id="KW-1133">Transmembrane helix</keyword>
<keyword evidence="4" id="KW-0131">Cell cycle</keyword>
<name>A0A931DV85_9CORY</name>
<dbReference type="InterPro" id="IPR045063">
    <property type="entry name" value="Dynamin_N"/>
</dbReference>
<dbReference type="PANTHER" id="PTHR43681">
    <property type="entry name" value="TRANSMEMBRANE GTPASE FZO"/>
    <property type="match status" value="1"/>
</dbReference>
<organism evidence="4 5">
    <name type="scientific">Corynebacterium aquatimens</name>
    <dbReference type="NCBI Taxonomy" id="1190508"/>
    <lineage>
        <taxon>Bacteria</taxon>
        <taxon>Bacillati</taxon>
        <taxon>Actinomycetota</taxon>
        <taxon>Actinomycetes</taxon>
        <taxon>Mycobacteriales</taxon>
        <taxon>Corynebacteriaceae</taxon>
        <taxon>Corynebacterium</taxon>
    </lineage>
</organism>
<evidence type="ECO:0000313" key="4">
    <source>
        <dbReference type="EMBL" id="MBG6122139.1"/>
    </source>
</evidence>
<feature type="domain" description="Dynamin N-terminal" evidence="3">
    <location>
        <begin position="50"/>
        <end position="206"/>
    </location>
</feature>
<evidence type="ECO:0000256" key="2">
    <source>
        <dbReference type="SAM" id="Phobius"/>
    </source>
</evidence>
<protein>
    <submittedName>
        <fullName evidence="4">GTP-binding protein EngB required for normal cell division/archaellum component FlaC</fullName>
    </submittedName>
</protein>
<dbReference type="GO" id="GO:0051301">
    <property type="term" value="P:cell division"/>
    <property type="evidence" value="ECO:0007669"/>
    <property type="project" value="UniProtKB-KW"/>
</dbReference>
<evidence type="ECO:0000259" key="3">
    <source>
        <dbReference type="Pfam" id="PF00350"/>
    </source>
</evidence>
<keyword evidence="5" id="KW-1185">Reference proteome</keyword>
<dbReference type="SUPFAM" id="SSF52540">
    <property type="entry name" value="P-loop containing nucleoside triphosphate hydrolases"/>
    <property type="match status" value="1"/>
</dbReference>
<feature type="coiled-coil region" evidence="1">
    <location>
        <begin position="320"/>
        <end position="357"/>
    </location>
</feature>
<dbReference type="AlphaFoldDB" id="A0A931DV85"/>
<gene>
    <name evidence="4" type="ORF">IW254_001108</name>
</gene>
<keyword evidence="2" id="KW-0472">Membrane</keyword>
<dbReference type="InterPro" id="IPR051943">
    <property type="entry name" value="TRAFAC_Dynamin-like_GTPase"/>
</dbReference>
<comment type="caution">
    <text evidence="4">The sequence shown here is derived from an EMBL/GenBank/DDBJ whole genome shotgun (WGS) entry which is preliminary data.</text>
</comment>
<keyword evidence="2" id="KW-0812">Transmembrane</keyword>
<dbReference type="RefSeq" id="WP_196824589.1">
    <property type="nucleotide sequence ID" value="NZ_CP046980.1"/>
</dbReference>
<dbReference type="EMBL" id="JADOUE010000001">
    <property type="protein sequence ID" value="MBG6122139.1"/>
    <property type="molecule type" value="Genomic_DNA"/>
</dbReference>
<proteinExistence type="predicted"/>
<feature type="transmembrane region" description="Helical" evidence="2">
    <location>
        <begin position="467"/>
        <end position="493"/>
    </location>
</feature>
<dbReference type="InterPro" id="IPR027417">
    <property type="entry name" value="P-loop_NTPase"/>
</dbReference>